<reference evidence="2 3" key="1">
    <citation type="submission" date="2016-10" db="EMBL/GenBank/DDBJ databases">
        <authorList>
            <person name="de Groot N.N."/>
        </authorList>
    </citation>
    <scope>NUCLEOTIDE SEQUENCE [LARGE SCALE GENOMIC DNA]</scope>
    <source>
        <strain evidence="2 3">DSM 28010</strain>
    </source>
</reference>
<name>A0A1G8N234_9RHOB</name>
<proteinExistence type="predicted"/>
<protein>
    <submittedName>
        <fullName evidence="2">Uncharacterized protein</fullName>
    </submittedName>
</protein>
<feature type="region of interest" description="Disordered" evidence="1">
    <location>
        <begin position="1"/>
        <end position="22"/>
    </location>
</feature>
<evidence type="ECO:0000313" key="3">
    <source>
        <dbReference type="Proteomes" id="UP000199340"/>
    </source>
</evidence>
<evidence type="ECO:0000313" key="2">
    <source>
        <dbReference type="EMBL" id="SDI74213.1"/>
    </source>
</evidence>
<dbReference type="STRING" id="490829.SAMN05421850_10534"/>
<organism evidence="2 3">
    <name type="scientific">Lutimaribacter saemankumensis</name>
    <dbReference type="NCBI Taxonomy" id="490829"/>
    <lineage>
        <taxon>Bacteria</taxon>
        <taxon>Pseudomonadati</taxon>
        <taxon>Pseudomonadota</taxon>
        <taxon>Alphaproteobacteria</taxon>
        <taxon>Rhodobacterales</taxon>
        <taxon>Roseobacteraceae</taxon>
        <taxon>Lutimaribacter</taxon>
    </lineage>
</organism>
<sequence>MEKLSGTFGYDTETPRAAGASSPGRVAFAEYGTGFVTIDGIEITGIPGDMFVEITDGVPQTDSSTVAIADAVTLTTRAVSTEAPIDALTLRLRYADAERLQSVALPDALELADMAGMGLTFSTRIDQMGTRAQGAGKDAGLLGLVQFTITAIERIE</sequence>
<keyword evidence="3" id="KW-1185">Reference proteome</keyword>
<gene>
    <name evidence="2" type="ORF">SAMN05421850_10534</name>
</gene>
<dbReference type="EMBL" id="FNEB01000005">
    <property type="protein sequence ID" value="SDI74213.1"/>
    <property type="molecule type" value="Genomic_DNA"/>
</dbReference>
<dbReference type="Proteomes" id="UP000199340">
    <property type="component" value="Unassembled WGS sequence"/>
</dbReference>
<accession>A0A1G8N234</accession>
<dbReference type="AlphaFoldDB" id="A0A1G8N234"/>
<evidence type="ECO:0000256" key="1">
    <source>
        <dbReference type="SAM" id="MobiDB-lite"/>
    </source>
</evidence>